<accession>A0ABN0WJM7</accession>
<proteinExistence type="predicted"/>
<sequence length="145" mass="15491">MPTHSIMPGHHRGHEGPGPVARGTHLPAEGHASRLSWAVPATGGFVLGLYAVFLSSQNGYSTLGSWLMGIVVALVSAGAGYVLIRERKKMVTEVRAIAYGSLFGVSMGFLYSLSGDSVLRSIEIGLLLGLGMGLASYYVFYWHEH</sequence>
<feature type="transmembrane region" description="Helical" evidence="2">
    <location>
        <begin position="119"/>
        <end position="140"/>
    </location>
</feature>
<evidence type="ECO:0000256" key="2">
    <source>
        <dbReference type="SAM" id="Phobius"/>
    </source>
</evidence>
<feature type="transmembrane region" description="Helical" evidence="2">
    <location>
        <begin position="35"/>
        <end position="53"/>
    </location>
</feature>
<protein>
    <recommendedName>
        <fullName evidence="5">Integral membrane protein</fullName>
    </recommendedName>
</protein>
<name>A0ABN0WJM7_9ACTN</name>
<evidence type="ECO:0000256" key="1">
    <source>
        <dbReference type="SAM" id="MobiDB-lite"/>
    </source>
</evidence>
<comment type="caution">
    <text evidence="3">The sequence shown here is derived from an EMBL/GenBank/DDBJ whole genome shotgun (WGS) entry which is preliminary data.</text>
</comment>
<feature type="region of interest" description="Disordered" evidence="1">
    <location>
        <begin position="1"/>
        <end position="25"/>
    </location>
</feature>
<dbReference type="RefSeq" id="WP_301886843.1">
    <property type="nucleotide sequence ID" value="NZ_BAAABW010000008.1"/>
</dbReference>
<organism evidence="3 4">
    <name type="scientific">Streptomyces blastmyceticus</name>
    <dbReference type="NCBI Taxonomy" id="68180"/>
    <lineage>
        <taxon>Bacteria</taxon>
        <taxon>Bacillati</taxon>
        <taxon>Actinomycetota</taxon>
        <taxon>Actinomycetes</taxon>
        <taxon>Kitasatosporales</taxon>
        <taxon>Streptomycetaceae</taxon>
        <taxon>Streptomyces</taxon>
    </lineage>
</organism>
<keyword evidence="2" id="KW-0472">Membrane</keyword>
<dbReference type="EMBL" id="BAAABW010000008">
    <property type="protein sequence ID" value="GAA0339874.1"/>
    <property type="molecule type" value="Genomic_DNA"/>
</dbReference>
<reference evidence="3 4" key="1">
    <citation type="journal article" date="2019" name="Int. J. Syst. Evol. Microbiol.">
        <title>The Global Catalogue of Microorganisms (GCM) 10K type strain sequencing project: providing services to taxonomists for standard genome sequencing and annotation.</title>
        <authorList>
            <consortium name="The Broad Institute Genomics Platform"/>
            <consortium name="The Broad Institute Genome Sequencing Center for Infectious Disease"/>
            <person name="Wu L."/>
            <person name="Ma J."/>
        </authorList>
    </citation>
    <scope>NUCLEOTIDE SEQUENCE [LARGE SCALE GENOMIC DNA]</scope>
    <source>
        <strain evidence="3 4">JCM 4565</strain>
    </source>
</reference>
<dbReference type="Proteomes" id="UP001500063">
    <property type="component" value="Unassembled WGS sequence"/>
</dbReference>
<evidence type="ECO:0000313" key="3">
    <source>
        <dbReference type="EMBL" id="GAA0339874.1"/>
    </source>
</evidence>
<evidence type="ECO:0000313" key="4">
    <source>
        <dbReference type="Proteomes" id="UP001500063"/>
    </source>
</evidence>
<feature type="transmembrane region" description="Helical" evidence="2">
    <location>
        <begin position="65"/>
        <end position="84"/>
    </location>
</feature>
<gene>
    <name evidence="3" type="ORF">GCM10010319_14880</name>
</gene>
<evidence type="ECO:0008006" key="5">
    <source>
        <dbReference type="Google" id="ProtNLM"/>
    </source>
</evidence>
<keyword evidence="2" id="KW-1133">Transmembrane helix</keyword>
<keyword evidence="2" id="KW-0812">Transmembrane</keyword>
<keyword evidence="4" id="KW-1185">Reference proteome</keyword>
<feature type="transmembrane region" description="Helical" evidence="2">
    <location>
        <begin position="96"/>
        <end position="113"/>
    </location>
</feature>